<feature type="non-terminal residue" evidence="1">
    <location>
        <position position="134"/>
    </location>
</feature>
<proteinExistence type="predicted"/>
<gene>
    <name evidence="1" type="ORF">S01H1_49562</name>
</gene>
<organism evidence="1">
    <name type="scientific">marine sediment metagenome</name>
    <dbReference type="NCBI Taxonomy" id="412755"/>
    <lineage>
        <taxon>unclassified sequences</taxon>
        <taxon>metagenomes</taxon>
        <taxon>ecological metagenomes</taxon>
    </lineage>
</organism>
<evidence type="ECO:0000313" key="1">
    <source>
        <dbReference type="EMBL" id="GAG23263.1"/>
    </source>
</evidence>
<comment type="caution">
    <text evidence="1">The sequence shown here is derived from an EMBL/GenBank/DDBJ whole genome shotgun (WGS) entry which is preliminary data.</text>
</comment>
<name>X0WFG1_9ZZZZ</name>
<dbReference type="AlphaFoldDB" id="X0WFG1"/>
<sequence>MSSLAVATYGNKSRFRPGEEVAGKALWILDKEPETVEIRLFWYTEGKGTQDIDVVDVMRIESSETRHEAEFKFTLPGEPYSFSGKLISLLWALEVVVLPSGETERLNITVSPSGNEIVLRGDETDTSGESQEQS</sequence>
<dbReference type="EMBL" id="BARS01031890">
    <property type="protein sequence ID" value="GAG23263.1"/>
    <property type="molecule type" value="Genomic_DNA"/>
</dbReference>
<reference evidence="1" key="1">
    <citation type="journal article" date="2014" name="Front. Microbiol.">
        <title>High frequency of phylogenetically diverse reductive dehalogenase-homologous genes in deep subseafloor sedimentary metagenomes.</title>
        <authorList>
            <person name="Kawai M."/>
            <person name="Futagami T."/>
            <person name="Toyoda A."/>
            <person name="Takaki Y."/>
            <person name="Nishi S."/>
            <person name="Hori S."/>
            <person name="Arai W."/>
            <person name="Tsubouchi T."/>
            <person name="Morono Y."/>
            <person name="Uchiyama I."/>
            <person name="Ito T."/>
            <person name="Fujiyama A."/>
            <person name="Inagaki F."/>
            <person name="Takami H."/>
        </authorList>
    </citation>
    <scope>NUCLEOTIDE SEQUENCE</scope>
    <source>
        <strain evidence="1">Expedition CK06-06</strain>
    </source>
</reference>
<accession>X0WFG1</accession>
<protein>
    <submittedName>
        <fullName evidence="1">Uncharacterized protein</fullName>
    </submittedName>
</protein>